<dbReference type="Pfam" id="PF00126">
    <property type="entry name" value="HTH_1"/>
    <property type="match status" value="1"/>
</dbReference>
<evidence type="ECO:0000313" key="7">
    <source>
        <dbReference type="Proteomes" id="UP001239909"/>
    </source>
</evidence>
<evidence type="ECO:0000313" key="6">
    <source>
        <dbReference type="EMBL" id="GMG83033.1"/>
    </source>
</evidence>
<dbReference type="InterPro" id="IPR036390">
    <property type="entry name" value="WH_DNA-bd_sf"/>
</dbReference>
<dbReference type="SUPFAM" id="SSF53850">
    <property type="entry name" value="Periplasmic binding protein-like II"/>
    <property type="match status" value="1"/>
</dbReference>
<keyword evidence="7" id="KW-1185">Reference proteome</keyword>
<dbReference type="InterPro" id="IPR050950">
    <property type="entry name" value="HTH-type_LysR_regulators"/>
</dbReference>
<reference evidence="6 7" key="1">
    <citation type="submission" date="2023-04" db="EMBL/GenBank/DDBJ databases">
        <title>Marinoamorphus aggregata gen. nov., sp. Nov., isolate from tissue of brittle star Ophioplocus japonicus.</title>
        <authorList>
            <person name="Kawano K."/>
            <person name="Sawayama S."/>
            <person name="Nakagawa S."/>
        </authorList>
    </citation>
    <scope>NUCLEOTIDE SEQUENCE [LARGE SCALE GENOMIC DNA]</scope>
    <source>
        <strain evidence="6 7">NKW23</strain>
    </source>
</reference>
<dbReference type="Gene3D" id="3.40.190.290">
    <property type="match status" value="1"/>
</dbReference>
<protein>
    <submittedName>
        <fullName evidence="6">LysR family transcriptional regulator</fullName>
    </submittedName>
</protein>
<name>A0ABQ6LPY9_9RHOB</name>
<dbReference type="EMBL" id="BSYI01000015">
    <property type="protein sequence ID" value="GMG83033.1"/>
    <property type="molecule type" value="Genomic_DNA"/>
</dbReference>
<accession>A0ABQ6LPY9</accession>
<comment type="similarity">
    <text evidence="1">Belongs to the LysR transcriptional regulatory family.</text>
</comment>
<gene>
    <name evidence="6" type="ORF">LNKW23_22460</name>
</gene>
<dbReference type="SUPFAM" id="SSF46785">
    <property type="entry name" value="Winged helix' DNA-binding domain"/>
    <property type="match status" value="1"/>
</dbReference>
<keyword evidence="2" id="KW-0805">Transcription regulation</keyword>
<dbReference type="Gene3D" id="1.10.10.10">
    <property type="entry name" value="Winged helix-like DNA-binding domain superfamily/Winged helix DNA-binding domain"/>
    <property type="match status" value="1"/>
</dbReference>
<dbReference type="InterPro" id="IPR000847">
    <property type="entry name" value="LysR_HTH_N"/>
</dbReference>
<dbReference type="PANTHER" id="PTHR30419:SF2">
    <property type="entry name" value="LYSR FAMILY TRANSCRIPTIONAL REGULATOR"/>
    <property type="match status" value="1"/>
</dbReference>
<dbReference type="RefSeq" id="WP_285671827.1">
    <property type="nucleotide sequence ID" value="NZ_BSYI01000015.1"/>
</dbReference>
<keyword evidence="4" id="KW-0804">Transcription</keyword>
<sequence>MRDLTTFRMIEDIASAGSVRKAAADLHITPSALNRRLRQFEEEFGAEIFERLPRGVRLNQAGELLLRHIRQQLADFERVRMDVADLSGMRSGHVSIACSQALMNIFLPAEIARFRKRHPGVTFSLKVRDRAAAERDLLAFSSDIALVFEPMYLADFEMIAAVPQRLCAIMAADHPLAQVDPLRLADCLAWPHVVPTGDYGVRHVLELAAGRLSLRLAPVIEAESFEFMRYYVLQERAVSFQIRLGLKTKAESKTLVREIVEEDLPPGTLFVGKLRSRELPVAAESFAAQISASLARSAGQTGVAGVKQPASGGG</sequence>
<evidence type="ECO:0000256" key="3">
    <source>
        <dbReference type="ARBA" id="ARBA00023125"/>
    </source>
</evidence>
<dbReference type="PROSITE" id="PS50931">
    <property type="entry name" value="HTH_LYSR"/>
    <property type="match status" value="1"/>
</dbReference>
<dbReference type="InterPro" id="IPR036388">
    <property type="entry name" value="WH-like_DNA-bd_sf"/>
</dbReference>
<evidence type="ECO:0000259" key="5">
    <source>
        <dbReference type="PROSITE" id="PS50931"/>
    </source>
</evidence>
<dbReference type="PANTHER" id="PTHR30419">
    <property type="entry name" value="HTH-TYPE TRANSCRIPTIONAL REGULATOR YBHD"/>
    <property type="match status" value="1"/>
</dbReference>
<organism evidence="6 7">
    <name type="scientific">Paralimibaculum aggregatum</name>
    <dbReference type="NCBI Taxonomy" id="3036245"/>
    <lineage>
        <taxon>Bacteria</taxon>
        <taxon>Pseudomonadati</taxon>
        <taxon>Pseudomonadota</taxon>
        <taxon>Alphaproteobacteria</taxon>
        <taxon>Rhodobacterales</taxon>
        <taxon>Paracoccaceae</taxon>
        <taxon>Paralimibaculum</taxon>
    </lineage>
</organism>
<dbReference type="InterPro" id="IPR005119">
    <property type="entry name" value="LysR_subst-bd"/>
</dbReference>
<proteinExistence type="inferred from homology"/>
<evidence type="ECO:0000256" key="4">
    <source>
        <dbReference type="ARBA" id="ARBA00023163"/>
    </source>
</evidence>
<feature type="domain" description="HTH lysR-type" evidence="5">
    <location>
        <begin position="1"/>
        <end position="59"/>
    </location>
</feature>
<keyword evidence="3" id="KW-0238">DNA-binding</keyword>
<evidence type="ECO:0000256" key="2">
    <source>
        <dbReference type="ARBA" id="ARBA00023015"/>
    </source>
</evidence>
<dbReference type="Proteomes" id="UP001239909">
    <property type="component" value="Unassembled WGS sequence"/>
</dbReference>
<evidence type="ECO:0000256" key="1">
    <source>
        <dbReference type="ARBA" id="ARBA00009437"/>
    </source>
</evidence>
<comment type="caution">
    <text evidence="6">The sequence shown here is derived from an EMBL/GenBank/DDBJ whole genome shotgun (WGS) entry which is preliminary data.</text>
</comment>
<dbReference type="Pfam" id="PF03466">
    <property type="entry name" value="LysR_substrate"/>
    <property type="match status" value="1"/>
</dbReference>